<dbReference type="InterPro" id="IPR032071">
    <property type="entry name" value="DUF4806"/>
</dbReference>
<evidence type="ECO:0000313" key="3">
    <source>
        <dbReference type="EnsemblMetazoa" id="AGAP029940.P2"/>
    </source>
</evidence>
<feature type="compositionally biased region" description="Polar residues" evidence="1">
    <location>
        <begin position="1"/>
        <end position="14"/>
    </location>
</feature>
<feature type="domain" description="DUF4806" evidence="2">
    <location>
        <begin position="149"/>
        <end position="226"/>
    </location>
</feature>
<accession>A0ABK8G7L0</accession>
<feature type="compositionally biased region" description="Polar residues" evidence="1">
    <location>
        <begin position="66"/>
        <end position="78"/>
    </location>
</feature>
<name>A0ABK8G7L0_ANOGA</name>
<feature type="region of interest" description="Disordered" evidence="1">
    <location>
        <begin position="56"/>
        <end position="78"/>
    </location>
</feature>
<proteinExistence type="predicted"/>
<feature type="compositionally biased region" description="Polar residues" evidence="1">
    <location>
        <begin position="22"/>
        <end position="32"/>
    </location>
</feature>
<dbReference type="EnsemblMetazoa" id="AGAP029940.R2">
    <property type="protein sequence ID" value="AGAP029940.P2"/>
    <property type="gene ID" value="AGAP029940"/>
</dbReference>
<sequence length="272" mass="30999">MARENASSSKQTVSSDKRKPVSRTNNAMVDNVPSTSMVVRSSLDHFSFMETTASTSGACQRKPKPLSSTASMATQTDFSSGQNVGLDAILEKLDTMQREQQRQADMYHKKMLDMEKQQKLIRAQLDILSDKLIPRPGFVAESSFEWETVGTREELDRLEEKLGEPEFKKKFMEFLDTKLPTDSSEARLHDSMDIIFKKGFVTQANWTGLGPDKVCFSNYERVIQIFKFIGTCHGVSPTDQRIKTFFQNKFKHSKQRLSMVGKVKTVPHRRKV</sequence>
<evidence type="ECO:0000259" key="2">
    <source>
        <dbReference type="Pfam" id="PF16064"/>
    </source>
</evidence>
<dbReference type="Proteomes" id="UP000007062">
    <property type="component" value="Chromosome 2L"/>
</dbReference>
<evidence type="ECO:0000256" key="1">
    <source>
        <dbReference type="SAM" id="MobiDB-lite"/>
    </source>
</evidence>
<organism evidence="3 4">
    <name type="scientific">Anopheles gambiae</name>
    <name type="common">African malaria mosquito</name>
    <dbReference type="NCBI Taxonomy" id="7165"/>
    <lineage>
        <taxon>Eukaryota</taxon>
        <taxon>Metazoa</taxon>
        <taxon>Ecdysozoa</taxon>
        <taxon>Arthropoda</taxon>
        <taxon>Hexapoda</taxon>
        <taxon>Insecta</taxon>
        <taxon>Pterygota</taxon>
        <taxon>Neoptera</taxon>
        <taxon>Endopterygota</taxon>
        <taxon>Diptera</taxon>
        <taxon>Nematocera</taxon>
        <taxon>Culicoidea</taxon>
        <taxon>Culicidae</taxon>
        <taxon>Anophelinae</taxon>
        <taxon>Anopheles</taxon>
    </lineage>
</organism>
<evidence type="ECO:0000313" key="4">
    <source>
        <dbReference type="Proteomes" id="UP000007062"/>
    </source>
</evidence>
<feature type="region of interest" description="Disordered" evidence="1">
    <location>
        <begin position="1"/>
        <end position="32"/>
    </location>
</feature>
<keyword evidence="4" id="KW-1185">Reference proteome</keyword>
<dbReference type="Pfam" id="PF16064">
    <property type="entry name" value="DUF4806"/>
    <property type="match status" value="1"/>
</dbReference>
<protein>
    <recommendedName>
        <fullName evidence="2">DUF4806 domain-containing protein</fullName>
    </recommendedName>
</protein>
<dbReference type="EMBL" id="AAAB01008968">
    <property type="status" value="NOT_ANNOTATED_CDS"/>
    <property type="molecule type" value="Genomic_DNA"/>
</dbReference>
<reference evidence="3 4" key="2">
    <citation type="journal article" date="2004" name="Trends Parasitol.">
        <title>The Anopheles gambiae genome: an update.</title>
        <authorList>
            <person name="Mongin E."/>
            <person name="Louis C."/>
            <person name="Holt R.A."/>
            <person name="Birney E."/>
            <person name="Collins F.H."/>
        </authorList>
    </citation>
    <scope>NUCLEOTIDE SEQUENCE [LARGE SCALE GENOMIC DNA]</scope>
    <source>
        <strain evidence="3 4">PEST</strain>
    </source>
</reference>
<reference evidence="3" key="3">
    <citation type="submission" date="2025-05" db="UniProtKB">
        <authorList>
            <consortium name="EnsemblMetazoa"/>
        </authorList>
    </citation>
    <scope>IDENTIFICATION</scope>
    <source>
        <strain evidence="3">PEST</strain>
    </source>
</reference>
<reference evidence="3 4" key="1">
    <citation type="journal article" date="2002" name="Science">
        <title>The genome sequence of the malaria mosquito Anopheles gambiae.</title>
        <authorList>
            <person name="Holt R.A."/>
            <person name="Subramanian G.M."/>
            <person name="Halpern A."/>
            <person name="Sutton G.G."/>
            <person name="Charlab R."/>
            <person name="Nusskern D.R."/>
            <person name="Wincker P."/>
            <person name="Clark A.G."/>
            <person name="Ribeiro J.M."/>
            <person name="Wides R."/>
            <person name="Salzberg S.L."/>
            <person name="Loftus B."/>
            <person name="Yandell M."/>
            <person name="Majoros W.H."/>
            <person name="Rusch D.B."/>
            <person name="Lai Z."/>
            <person name="Kraft C.L."/>
            <person name="Abril J.F."/>
            <person name="Anthouard V."/>
            <person name="Arensburger P."/>
            <person name="Atkinson P.W."/>
            <person name="Baden H."/>
            <person name="de Berardinis V."/>
            <person name="Baldwin D."/>
            <person name="Benes V."/>
            <person name="Biedler J."/>
            <person name="Blass C."/>
            <person name="Bolanos R."/>
            <person name="Boscus D."/>
            <person name="Barnstead M."/>
            <person name="Cai S."/>
            <person name="Center A."/>
            <person name="Chaturverdi K."/>
            <person name="Christophides G.K."/>
            <person name="Chrystal M.A."/>
            <person name="Clamp M."/>
            <person name="Cravchik A."/>
            <person name="Curwen V."/>
            <person name="Dana A."/>
            <person name="Delcher A."/>
            <person name="Dew I."/>
            <person name="Evans C.A."/>
            <person name="Flanigan M."/>
            <person name="Grundschober-Freimoser A."/>
            <person name="Friedli L."/>
            <person name="Gu Z."/>
            <person name="Guan P."/>
            <person name="Guigo R."/>
            <person name="Hillenmeyer M.E."/>
            <person name="Hladun S.L."/>
            <person name="Hogan J.R."/>
            <person name="Hong Y.S."/>
            <person name="Hoover J."/>
            <person name="Jaillon O."/>
            <person name="Ke Z."/>
            <person name="Kodira C."/>
            <person name="Kokoza E."/>
            <person name="Koutsos A."/>
            <person name="Letunic I."/>
            <person name="Levitsky A."/>
            <person name="Liang Y."/>
            <person name="Lin J.J."/>
            <person name="Lobo N.F."/>
            <person name="Lopez J.R."/>
            <person name="Malek J.A."/>
            <person name="McIntosh T.C."/>
            <person name="Meister S."/>
            <person name="Miller J."/>
            <person name="Mobarry C."/>
            <person name="Mongin E."/>
            <person name="Murphy S.D."/>
            <person name="O'Brochta D.A."/>
            <person name="Pfannkoch C."/>
            <person name="Qi R."/>
            <person name="Regier M.A."/>
            <person name="Remington K."/>
            <person name="Shao H."/>
            <person name="Sharakhova M.V."/>
            <person name="Sitter C.D."/>
            <person name="Shetty J."/>
            <person name="Smith T.J."/>
            <person name="Strong R."/>
            <person name="Sun J."/>
            <person name="Thomasova D."/>
            <person name="Ton L.Q."/>
            <person name="Topalis P."/>
            <person name="Tu Z."/>
            <person name="Unger M.F."/>
            <person name="Walenz B."/>
            <person name="Wang A."/>
            <person name="Wang J."/>
            <person name="Wang M."/>
            <person name="Wang X."/>
            <person name="Woodford K.J."/>
            <person name="Wortman J.R."/>
            <person name="Wu M."/>
            <person name="Yao A."/>
            <person name="Zdobnov E.M."/>
            <person name="Zhang H."/>
            <person name="Zhao Q."/>
            <person name="Zhao S."/>
            <person name="Zhu S.C."/>
            <person name="Zhimulev I."/>
            <person name="Coluzzi M."/>
            <person name="della Torre A."/>
            <person name="Roth C.W."/>
            <person name="Louis C."/>
            <person name="Kalush F."/>
            <person name="Mural R.J."/>
            <person name="Myers E.W."/>
            <person name="Adams M.D."/>
            <person name="Smith H.O."/>
            <person name="Broder S."/>
            <person name="Gardner M.J."/>
            <person name="Fraser C.M."/>
            <person name="Birney E."/>
            <person name="Bork P."/>
            <person name="Brey P.T."/>
            <person name="Venter J.C."/>
            <person name="Weissenbach J."/>
            <person name="Kafatos F.C."/>
            <person name="Collins F.H."/>
            <person name="Hoffman S.L."/>
        </authorList>
    </citation>
    <scope>NUCLEOTIDE SEQUENCE [LARGE SCALE GENOMIC DNA]</scope>
    <source>
        <strain evidence="3 4">PEST</strain>
    </source>
</reference>